<keyword evidence="1" id="KW-0853">WD repeat</keyword>
<dbReference type="InterPro" id="IPR001680">
    <property type="entry name" value="WD40_rpt"/>
</dbReference>
<keyword evidence="4" id="KW-1185">Reference proteome</keyword>
<dbReference type="Proteomes" id="UP000179807">
    <property type="component" value="Unassembled WGS sequence"/>
</dbReference>
<dbReference type="PROSITE" id="PS50082">
    <property type="entry name" value="WD_REPEATS_2"/>
    <property type="match status" value="1"/>
</dbReference>
<feature type="compositionally biased region" description="Polar residues" evidence="2">
    <location>
        <begin position="91"/>
        <end position="100"/>
    </location>
</feature>
<comment type="caution">
    <text evidence="3">The sequence shown here is derived from an EMBL/GenBank/DDBJ whole genome shotgun (WGS) entry which is preliminary data.</text>
</comment>
<organism evidence="3 4">
    <name type="scientific">Tritrichomonas foetus</name>
    <dbReference type="NCBI Taxonomy" id="1144522"/>
    <lineage>
        <taxon>Eukaryota</taxon>
        <taxon>Metamonada</taxon>
        <taxon>Parabasalia</taxon>
        <taxon>Tritrichomonadida</taxon>
        <taxon>Tritrichomonadidae</taxon>
        <taxon>Tritrichomonas</taxon>
    </lineage>
</organism>
<proteinExistence type="predicted"/>
<evidence type="ECO:0000256" key="2">
    <source>
        <dbReference type="SAM" id="MobiDB-lite"/>
    </source>
</evidence>
<dbReference type="SMART" id="SM00320">
    <property type="entry name" value="WD40"/>
    <property type="match status" value="1"/>
</dbReference>
<dbReference type="InterPro" id="IPR011047">
    <property type="entry name" value="Quinoprotein_ADH-like_sf"/>
</dbReference>
<dbReference type="VEuPathDB" id="TrichDB:TRFO_20059"/>
<dbReference type="RefSeq" id="XP_068363705.1">
    <property type="nucleotide sequence ID" value="XM_068501173.1"/>
</dbReference>
<dbReference type="AlphaFoldDB" id="A0A1J4KGS2"/>
<accession>A0A1J4KGS2</accession>
<protein>
    <submittedName>
        <fullName evidence="3">Uncharacterized protein</fullName>
    </submittedName>
</protein>
<gene>
    <name evidence="3" type="ORF">TRFO_20059</name>
</gene>
<feature type="region of interest" description="Disordered" evidence="2">
    <location>
        <begin position="203"/>
        <end position="288"/>
    </location>
</feature>
<evidence type="ECO:0000256" key="1">
    <source>
        <dbReference type="PROSITE-ProRule" id="PRU00221"/>
    </source>
</evidence>
<dbReference type="OrthoDB" id="1068471at2759"/>
<feature type="region of interest" description="Disordered" evidence="2">
    <location>
        <begin position="71"/>
        <end position="131"/>
    </location>
</feature>
<sequence>MEDRNDNKRYYPSPMEQSILVQSVGNYFSKPERSVERNKIAAEVSAALMKINNHWTHRAVRLWFNNNKHTYNGEGGQPTNPSNGGPPFPIQQHSMPQQHSVHFGEPPFIQQSQQQNIQQPMQQQVPQQQMNPISAHPISQSVIQQPINSALQGPIQSSIPSAIQPPLQQSLQQGISQPLQQSIQQPIQNIQSSLQPSLQTSLQTSLHSSIQPPLQSSLQPSIQQTLQQQQNQPISQIISSIPLQPSSIPPSMQIKPQSSQPQQQQPQSSQAQSKSNQGQSQQQQQIRQNWQTGNYQNFTNRIQGLIESSLKVDDENMATLVQQYDQCLSEMRSVGQTTSHSYAIDPKNSITFPQPDPTEFSFSSSLSVQDALFQSRRYTDVFINSQFDAAFVDGSCAAFHHIARFTPDRALSYEFVDSPKFGESWKTQKVNTNARIESLVVDSDHKCVWMLGNCKVLRLHLDPNQKLQSTDLTPPNPSMYAAPLVVFNGRVVTGYSESNILYFIDNRMKVTQVNTGFSDNNGYSVISPMNDLLLCGLSHSAAVRLINENGAEVRSFVGHTDTPIYISKMSNNTFLTASDDRSLKIWDIRQHAPIGHIGTNRKSITAISGCENYAVFTTHPNQICVVDVRGVPIKPIIGVSTDEYGTSNLYYNPVNDTLCLFGVAAKEGNSDSLLFIDDEGASRKYVFRRYQNFIHL</sequence>
<dbReference type="Gene3D" id="2.130.10.10">
    <property type="entry name" value="YVTN repeat-like/Quinoprotein amine dehydrogenase"/>
    <property type="match status" value="1"/>
</dbReference>
<dbReference type="InterPro" id="IPR015943">
    <property type="entry name" value="WD40/YVTN_repeat-like_dom_sf"/>
</dbReference>
<name>A0A1J4KGS2_9EUKA</name>
<evidence type="ECO:0000313" key="4">
    <source>
        <dbReference type="Proteomes" id="UP000179807"/>
    </source>
</evidence>
<dbReference type="GeneID" id="94835877"/>
<feature type="repeat" description="WD" evidence="1">
    <location>
        <begin position="556"/>
        <end position="589"/>
    </location>
</feature>
<evidence type="ECO:0000313" key="3">
    <source>
        <dbReference type="EMBL" id="OHT10569.1"/>
    </source>
</evidence>
<dbReference type="SUPFAM" id="SSF50998">
    <property type="entry name" value="Quinoprotein alcohol dehydrogenase-like"/>
    <property type="match status" value="1"/>
</dbReference>
<reference evidence="3" key="1">
    <citation type="submission" date="2016-10" db="EMBL/GenBank/DDBJ databases">
        <authorList>
            <person name="Benchimol M."/>
            <person name="Almeida L.G."/>
            <person name="Vasconcelos A.T."/>
            <person name="Perreira-Neves A."/>
            <person name="Rosa I.A."/>
            <person name="Tasca T."/>
            <person name="Bogo M.R."/>
            <person name="de Souza W."/>
        </authorList>
    </citation>
    <scope>NUCLEOTIDE SEQUENCE [LARGE SCALE GENOMIC DNA]</scope>
    <source>
        <strain evidence="3">K</strain>
    </source>
</reference>
<dbReference type="EMBL" id="MLAK01000607">
    <property type="protein sequence ID" value="OHT10569.1"/>
    <property type="molecule type" value="Genomic_DNA"/>
</dbReference>
<feature type="compositionally biased region" description="Low complexity" evidence="2">
    <location>
        <begin position="109"/>
        <end position="131"/>
    </location>
</feature>